<dbReference type="EC" id="2.1.1.-" evidence="2"/>
<dbReference type="InterPro" id="IPR029063">
    <property type="entry name" value="SAM-dependent_MTases_sf"/>
</dbReference>
<keyword evidence="3" id="KW-1185">Reference proteome</keyword>
<dbReference type="EMBL" id="JBHSAM010000014">
    <property type="protein sequence ID" value="MFC4099132.1"/>
    <property type="molecule type" value="Genomic_DNA"/>
</dbReference>
<evidence type="ECO:0000313" key="3">
    <source>
        <dbReference type="Proteomes" id="UP001595715"/>
    </source>
</evidence>
<keyword evidence="2" id="KW-0808">Transferase</keyword>
<dbReference type="Proteomes" id="UP001595715">
    <property type="component" value="Unassembled WGS sequence"/>
</dbReference>
<dbReference type="SUPFAM" id="SSF53335">
    <property type="entry name" value="S-adenosyl-L-methionine-dependent methyltransferases"/>
    <property type="match status" value="1"/>
</dbReference>
<dbReference type="RefSeq" id="WP_377717821.1">
    <property type="nucleotide sequence ID" value="NZ_JBHSAM010000014.1"/>
</dbReference>
<accession>A0ABV8JY39</accession>
<dbReference type="InterPro" id="IPR025714">
    <property type="entry name" value="Methyltranfer_dom"/>
</dbReference>
<comment type="caution">
    <text evidence="2">The sequence shown here is derived from an EMBL/GenBank/DDBJ whole genome shotgun (WGS) entry which is preliminary data.</text>
</comment>
<feature type="domain" description="Methyltransferase" evidence="1">
    <location>
        <begin position="46"/>
        <end position="81"/>
    </location>
</feature>
<dbReference type="GO" id="GO:0032259">
    <property type="term" value="P:methylation"/>
    <property type="evidence" value="ECO:0007669"/>
    <property type="project" value="UniProtKB-KW"/>
</dbReference>
<sequence length="81" mass="9340">MGIEWYDMIARRNGGYRSRAVYTVEGRSAEDRFEERLIQMLPRFQSVMDAGCGHGEFTLKMAKYARSIIGFDNSKELIKIA</sequence>
<reference evidence="3" key="1">
    <citation type="journal article" date="2019" name="Int. J. Syst. Evol. Microbiol.">
        <title>The Global Catalogue of Microorganisms (GCM) 10K type strain sequencing project: providing services to taxonomists for standard genome sequencing and annotation.</title>
        <authorList>
            <consortium name="The Broad Institute Genomics Platform"/>
            <consortium name="The Broad Institute Genome Sequencing Center for Infectious Disease"/>
            <person name="Wu L."/>
            <person name="Ma J."/>
        </authorList>
    </citation>
    <scope>NUCLEOTIDE SEQUENCE [LARGE SCALE GENOMIC DNA]</scope>
    <source>
        <strain evidence="3">IBRC-M 10987</strain>
    </source>
</reference>
<dbReference type="GO" id="GO:0008168">
    <property type="term" value="F:methyltransferase activity"/>
    <property type="evidence" value="ECO:0007669"/>
    <property type="project" value="UniProtKB-KW"/>
</dbReference>
<organism evidence="2 3">
    <name type="scientific">Paenibacillus xanthanilyticus</name>
    <dbReference type="NCBI Taxonomy" id="1783531"/>
    <lineage>
        <taxon>Bacteria</taxon>
        <taxon>Bacillati</taxon>
        <taxon>Bacillota</taxon>
        <taxon>Bacilli</taxon>
        <taxon>Bacillales</taxon>
        <taxon>Paenibacillaceae</taxon>
        <taxon>Paenibacillus</taxon>
    </lineage>
</organism>
<keyword evidence="2" id="KW-0489">Methyltransferase</keyword>
<proteinExistence type="predicted"/>
<name>A0ABV8JY39_9BACL</name>
<protein>
    <submittedName>
        <fullName evidence="2">Class I SAM-dependent methyltransferase</fullName>
        <ecNumber evidence="2">2.1.1.-</ecNumber>
    </submittedName>
</protein>
<evidence type="ECO:0000313" key="2">
    <source>
        <dbReference type="EMBL" id="MFC4099132.1"/>
    </source>
</evidence>
<gene>
    <name evidence="2" type="ORF">ACFOZ8_05605</name>
</gene>
<evidence type="ECO:0000259" key="1">
    <source>
        <dbReference type="Pfam" id="PF13847"/>
    </source>
</evidence>
<dbReference type="Pfam" id="PF13847">
    <property type="entry name" value="Methyltransf_31"/>
    <property type="match status" value="1"/>
</dbReference>
<dbReference type="Gene3D" id="3.40.50.150">
    <property type="entry name" value="Vaccinia Virus protein VP39"/>
    <property type="match status" value="1"/>
</dbReference>